<evidence type="ECO:0000259" key="1">
    <source>
        <dbReference type="Pfam" id="PF13456"/>
    </source>
</evidence>
<name>A0ABR2T487_9ROSI</name>
<dbReference type="InterPro" id="IPR002156">
    <property type="entry name" value="RNaseH_domain"/>
</dbReference>
<evidence type="ECO:0000259" key="2">
    <source>
        <dbReference type="Pfam" id="PF13966"/>
    </source>
</evidence>
<keyword evidence="4" id="KW-1185">Reference proteome</keyword>
<organism evidence="3 4">
    <name type="scientific">Hibiscus sabdariffa</name>
    <name type="common">roselle</name>
    <dbReference type="NCBI Taxonomy" id="183260"/>
    <lineage>
        <taxon>Eukaryota</taxon>
        <taxon>Viridiplantae</taxon>
        <taxon>Streptophyta</taxon>
        <taxon>Embryophyta</taxon>
        <taxon>Tracheophyta</taxon>
        <taxon>Spermatophyta</taxon>
        <taxon>Magnoliopsida</taxon>
        <taxon>eudicotyledons</taxon>
        <taxon>Gunneridae</taxon>
        <taxon>Pentapetalae</taxon>
        <taxon>rosids</taxon>
        <taxon>malvids</taxon>
        <taxon>Malvales</taxon>
        <taxon>Malvaceae</taxon>
        <taxon>Malvoideae</taxon>
        <taxon>Hibiscus</taxon>
    </lineage>
</organism>
<proteinExistence type="predicted"/>
<feature type="domain" description="RNase H type-1" evidence="1">
    <location>
        <begin position="587"/>
        <end position="645"/>
    </location>
</feature>
<protein>
    <recommendedName>
        <fullName evidence="5">DUF4283 domain-containing protein</fullName>
    </recommendedName>
</protein>
<gene>
    <name evidence="3" type="ORF">V6N11_056288</name>
</gene>
<sequence length="836" mass="89858">MASDLIHSMENLQFTEAESGSVVVEPPCEAGDSGLWIVGSVFSSKAVDGDSVCRIFWSVWKSKNIIDILEVRPNFFLIKPVMAAAKDMILKRRPWVIHEDLFSIEPYNPDWRAVDFSFTNMVIWVRVYQLPLRAMNGTMGLQLAQKPVAGSRRKQGIEYFDTRGEAAEAVGVAEGQSSVRTEVAGINDKSGVATAAEFDDTLNAGFGPVTVEKGSAAQVPHAAGNVTTPRGPVDCPVVPTGAEDATVSDVHEQGGHAEPKAPMPVAKGDVFEGCQAAVAPEPNLPADFADPALPKLAAVLGKSIGGAVPNPALPLFVSTAVGTNPVRAKRTLQGKVFRAKYFRSGSLLDAGLSDHASYAWKGLYSALQDFRGGFLPLFGSRSTRYRWSGHDTGIYSVRSGYFYLCRSSFFCRPSPLWKALKSLPTLPKVCIFAWRLAHDCLPTGSWVAIAGLGSGVYPFCSTTVETSLHAFRDCPSAAEALHLGGFPVSVTNSHADSIFGWLVAAARSLSREDFAKLVLLLWNLWNRWNLWIHDSRLQPVWATVTAASLLHGDFLAANDNGKHPRSRPLLSTPTWSPPPSGTTAISVDGAFIQAQGAGIGVVARDSTGIVLGGFAQHSVALGSSASAEAAAVLVGLHFACEQVIRGPLPPPTLGAGLSPLGARWAPWRKRISPTGSKWRAIGKFQINGTGGATGHERYRIPRAWSAEGQGNAWAVLPMTPLPSSLYRARFLWSGLCIARQVRALAIPSRWGEFVTPTQPTTRGFGHVDARSHWLCAACLDNVTPNTGRPCVATILGGMSRPSNVRASDLMKSQWVLLLHHPAHPCPDPTPLKKQQQ</sequence>
<dbReference type="InterPro" id="IPR026960">
    <property type="entry name" value="RVT-Znf"/>
</dbReference>
<evidence type="ECO:0000313" key="3">
    <source>
        <dbReference type="EMBL" id="KAK9032003.1"/>
    </source>
</evidence>
<feature type="domain" description="Reverse transcriptase zinc-binding" evidence="2">
    <location>
        <begin position="395"/>
        <end position="478"/>
    </location>
</feature>
<evidence type="ECO:0000313" key="4">
    <source>
        <dbReference type="Proteomes" id="UP001396334"/>
    </source>
</evidence>
<accession>A0ABR2T487</accession>
<dbReference type="InterPro" id="IPR052929">
    <property type="entry name" value="RNase_H-like_EbsB-rel"/>
</dbReference>
<dbReference type="Pfam" id="PF13456">
    <property type="entry name" value="RVT_3"/>
    <property type="match status" value="1"/>
</dbReference>
<dbReference type="PANTHER" id="PTHR47074">
    <property type="entry name" value="BNAC02G40300D PROTEIN"/>
    <property type="match status" value="1"/>
</dbReference>
<dbReference type="Pfam" id="PF13966">
    <property type="entry name" value="zf-RVT"/>
    <property type="match status" value="1"/>
</dbReference>
<dbReference type="Proteomes" id="UP001396334">
    <property type="component" value="Unassembled WGS sequence"/>
</dbReference>
<comment type="caution">
    <text evidence="3">The sequence shown here is derived from an EMBL/GenBank/DDBJ whole genome shotgun (WGS) entry which is preliminary data.</text>
</comment>
<dbReference type="EMBL" id="JBBPBN010000009">
    <property type="protein sequence ID" value="KAK9032003.1"/>
    <property type="molecule type" value="Genomic_DNA"/>
</dbReference>
<reference evidence="3 4" key="1">
    <citation type="journal article" date="2024" name="G3 (Bethesda)">
        <title>Genome assembly of Hibiscus sabdariffa L. provides insights into metabolisms of medicinal natural products.</title>
        <authorList>
            <person name="Kim T."/>
        </authorList>
    </citation>
    <scope>NUCLEOTIDE SEQUENCE [LARGE SCALE GENOMIC DNA]</scope>
    <source>
        <strain evidence="3">TK-2024</strain>
        <tissue evidence="3">Old leaves</tissue>
    </source>
</reference>
<evidence type="ECO:0008006" key="5">
    <source>
        <dbReference type="Google" id="ProtNLM"/>
    </source>
</evidence>
<dbReference type="PANTHER" id="PTHR47074:SF73">
    <property type="entry name" value="OS04G0448401 PROTEIN"/>
    <property type="match status" value="1"/>
</dbReference>